<keyword evidence="1" id="KW-0812">Transmembrane</keyword>
<evidence type="ECO:0000256" key="1">
    <source>
        <dbReference type="SAM" id="Phobius"/>
    </source>
</evidence>
<dbReference type="InterPro" id="IPR008407">
    <property type="entry name" value="Brnchd-chn_aa_trnsp_AzlD"/>
</dbReference>
<proteinExistence type="predicted"/>
<evidence type="ECO:0000313" key="2">
    <source>
        <dbReference type="EMBL" id="RDY70683.1"/>
    </source>
</evidence>
<name>A0A3D8VN43_9BACI</name>
<keyword evidence="1" id="KW-1133">Transmembrane helix</keyword>
<dbReference type="Pfam" id="PF05437">
    <property type="entry name" value="AzlD"/>
    <property type="match status" value="1"/>
</dbReference>
<accession>A0A3D8VN43</accession>
<dbReference type="Proteomes" id="UP000257032">
    <property type="component" value="Unassembled WGS sequence"/>
</dbReference>
<sequence>MTQEILTLGVIVLVTMFTRFLPFIIFSSSRPTPDYVQYLGKVLPSAVFGFLVIYCLRDVTFYSGTRGIPEIISIAIIAIIHFWRKNMLLSIAVGTISYMVFIQLFF</sequence>
<dbReference type="EMBL" id="QTLC01000043">
    <property type="protein sequence ID" value="RDY70683.1"/>
    <property type="molecule type" value="Genomic_DNA"/>
</dbReference>
<protein>
    <submittedName>
        <fullName evidence="2">Branched-chain amino acid transporter AzlD</fullName>
    </submittedName>
</protein>
<dbReference type="PIRSF" id="PIRSF003203">
    <property type="entry name" value="AzlD"/>
    <property type="match status" value="1"/>
</dbReference>
<feature type="transmembrane region" description="Helical" evidence="1">
    <location>
        <begin position="38"/>
        <end position="54"/>
    </location>
</feature>
<feature type="transmembrane region" description="Helical" evidence="1">
    <location>
        <begin position="87"/>
        <end position="105"/>
    </location>
</feature>
<evidence type="ECO:0000313" key="3">
    <source>
        <dbReference type="Proteomes" id="UP000257032"/>
    </source>
</evidence>
<reference evidence="2 3" key="1">
    <citation type="submission" date="2018-08" db="EMBL/GenBank/DDBJ databases">
        <title>Genome sequence of strict halophilic Halobacillus trueperi SS1 isolated from Lunsu, a salty water body of North West Himalayas.</title>
        <authorList>
            <person name="Gupta S."/>
            <person name="Sharma P."/>
            <person name="Dev K."/>
            <person name="Baumler D."/>
            <person name="Sourirajan A."/>
        </authorList>
    </citation>
    <scope>NUCLEOTIDE SEQUENCE [LARGE SCALE GENOMIC DNA]</scope>
    <source>
        <strain evidence="2 3">SS1</strain>
    </source>
</reference>
<comment type="caution">
    <text evidence="2">The sequence shown here is derived from an EMBL/GenBank/DDBJ whole genome shotgun (WGS) entry which is preliminary data.</text>
</comment>
<organism evidence="2 3">
    <name type="scientific">Halobacillus trueperi</name>
    <dbReference type="NCBI Taxonomy" id="156205"/>
    <lineage>
        <taxon>Bacteria</taxon>
        <taxon>Bacillati</taxon>
        <taxon>Bacillota</taxon>
        <taxon>Bacilli</taxon>
        <taxon>Bacillales</taxon>
        <taxon>Bacillaceae</taxon>
        <taxon>Halobacillus</taxon>
    </lineage>
</organism>
<dbReference type="AlphaFoldDB" id="A0A3D8VN43"/>
<keyword evidence="1" id="KW-0472">Membrane</keyword>
<gene>
    <name evidence="2" type="ORF">DXT76_12070</name>
</gene>
<dbReference type="RefSeq" id="WP_115894338.1">
    <property type="nucleotide sequence ID" value="NZ_QTLC01000043.1"/>
</dbReference>
<feature type="transmembrane region" description="Helical" evidence="1">
    <location>
        <begin position="6"/>
        <end position="26"/>
    </location>
</feature>